<feature type="domain" description="HAMP" evidence="10">
    <location>
        <begin position="209"/>
        <end position="262"/>
    </location>
</feature>
<dbReference type="InterPro" id="IPR036097">
    <property type="entry name" value="HisK_dim/P_sf"/>
</dbReference>
<feature type="transmembrane region" description="Helical" evidence="8">
    <location>
        <begin position="187"/>
        <end position="207"/>
    </location>
</feature>
<dbReference type="PRINTS" id="PR00344">
    <property type="entry name" value="BCTRLSENSOR"/>
</dbReference>
<keyword evidence="8" id="KW-0472">Membrane</keyword>
<dbReference type="PROSITE" id="PS50885">
    <property type="entry name" value="HAMP"/>
    <property type="match status" value="1"/>
</dbReference>
<keyword evidence="8" id="KW-0812">Transmembrane</keyword>
<feature type="transmembrane region" description="Helical" evidence="8">
    <location>
        <begin position="36"/>
        <end position="60"/>
    </location>
</feature>
<dbReference type="GO" id="GO:0000155">
    <property type="term" value="F:phosphorelay sensor kinase activity"/>
    <property type="evidence" value="ECO:0007669"/>
    <property type="project" value="InterPro"/>
</dbReference>
<evidence type="ECO:0000256" key="3">
    <source>
        <dbReference type="ARBA" id="ARBA00012438"/>
    </source>
</evidence>
<evidence type="ECO:0000256" key="7">
    <source>
        <dbReference type="ARBA" id="ARBA00023012"/>
    </source>
</evidence>
<dbReference type="Gene3D" id="3.30.565.10">
    <property type="entry name" value="Histidine kinase-like ATPase, C-terminal domain"/>
    <property type="match status" value="1"/>
</dbReference>
<keyword evidence="8" id="KW-1133">Transmembrane helix</keyword>
<keyword evidence="5" id="KW-0808">Transferase</keyword>
<comment type="subcellular location">
    <subcellularLocation>
        <location evidence="2">Membrane</location>
    </subcellularLocation>
</comment>
<dbReference type="InterPro" id="IPR050736">
    <property type="entry name" value="Sensor_HK_Regulatory"/>
</dbReference>
<evidence type="ECO:0000256" key="2">
    <source>
        <dbReference type="ARBA" id="ARBA00004370"/>
    </source>
</evidence>
<evidence type="ECO:0000256" key="6">
    <source>
        <dbReference type="ARBA" id="ARBA00022777"/>
    </source>
</evidence>
<dbReference type="SMART" id="SM00387">
    <property type="entry name" value="HATPase_c"/>
    <property type="match status" value="1"/>
</dbReference>
<dbReference type="EC" id="2.7.13.3" evidence="3"/>
<dbReference type="PROSITE" id="PS50109">
    <property type="entry name" value="HIS_KIN"/>
    <property type="match status" value="1"/>
</dbReference>
<comment type="catalytic activity">
    <reaction evidence="1">
        <text>ATP + protein L-histidine = ADP + protein N-phospho-L-histidine.</text>
        <dbReference type="EC" id="2.7.13.3"/>
    </reaction>
</comment>
<protein>
    <recommendedName>
        <fullName evidence="3">histidine kinase</fullName>
        <ecNumber evidence="3">2.7.13.3</ecNumber>
    </recommendedName>
</protein>
<dbReference type="FunFam" id="3.30.565.10:FF:000006">
    <property type="entry name" value="Sensor histidine kinase WalK"/>
    <property type="match status" value="1"/>
</dbReference>
<dbReference type="Pfam" id="PF00512">
    <property type="entry name" value="HisKA"/>
    <property type="match status" value="1"/>
</dbReference>
<evidence type="ECO:0000259" key="9">
    <source>
        <dbReference type="PROSITE" id="PS50109"/>
    </source>
</evidence>
<dbReference type="Gene3D" id="1.10.287.130">
    <property type="match status" value="1"/>
</dbReference>
<dbReference type="Pfam" id="PF02518">
    <property type="entry name" value="HATPase_c"/>
    <property type="match status" value="1"/>
</dbReference>
<evidence type="ECO:0000256" key="4">
    <source>
        <dbReference type="ARBA" id="ARBA00022553"/>
    </source>
</evidence>
<evidence type="ECO:0000259" key="10">
    <source>
        <dbReference type="PROSITE" id="PS50885"/>
    </source>
</evidence>
<evidence type="ECO:0000313" key="11">
    <source>
        <dbReference type="EMBL" id="SHL06605.1"/>
    </source>
</evidence>
<name>A0A1M6XLD6_9BACT</name>
<organism evidence="11 12">
    <name type="scientific">Rhodothermus profundi</name>
    <dbReference type="NCBI Taxonomy" id="633813"/>
    <lineage>
        <taxon>Bacteria</taxon>
        <taxon>Pseudomonadati</taxon>
        <taxon>Rhodothermota</taxon>
        <taxon>Rhodothermia</taxon>
        <taxon>Rhodothermales</taxon>
        <taxon>Rhodothermaceae</taxon>
        <taxon>Rhodothermus</taxon>
    </lineage>
</organism>
<dbReference type="InterPro" id="IPR005467">
    <property type="entry name" value="His_kinase_dom"/>
</dbReference>
<dbReference type="InterPro" id="IPR003594">
    <property type="entry name" value="HATPase_dom"/>
</dbReference>
<evidence type="ECO:0000256" key="1">
    <source>
        <dbReference type="ARBA" id="ARBA00000085"/>
    </source>
</evidence>
<dbReference type="CDD" id="cd06225">
    <property type="entry name" value="HAMP"/>
    <property type="match status" value="1"/>
</dbReference>
<keyword evidence="6 11" id="KW-0418">Kinase</keyword>
<keyword evidence="4" id="KW-0597">Phosphoprotein</keyword>
<dbReference type="SMART" id="SM00304">
    <property type="entry name" value="HAMP"/>
    <property type="match status" value="1"/>
</dbReference>
<sequence>MSPARVKRHRRPRGVRRLLYRVWRWIFPPRASVRTWMFLTFALFVGLAVLGVGLYTGLVLHGRLHNTMEQTLRTQAERLLYQVVPETPSHELPSTLALLSRVTGLHLTLARGDSIIWSGQAGQPVPSASLPRLDTLVSAEASARFFSRLTAEGQIFYLTLYDPASGWTVQVGQPAPLWYQLARQMELTLVLGMLAALLLALLGSWIATEKVTAPLRAIRNSARNIIEGHFDEKIQVHTRAAEFQDLAHHLNEMSDSFREKIAELQRLTRLQTEFIGNVSHEVRNPIFSIGGYLEALASPTMDPETRKRYVEKALQNLNRLNNLFNDLIEIARLEYRADLIHPSVFNLQEVVEEVVDMLRPKAEEKGLIIQAENDPVFVRADRERIRQVLTNLIDNAISYTDEGYIRCRIRRRRDKVHVEVVDTGRGIPEEHLDRIFERFYRVDPDRSRRSGGTGLGLSIVKQILQAHGEAIHVESTVGRGSRFWFELPYAAADEAVSA</sequence>
<reference evidence="12" key="1">
    <citation type="submission" date="2016-11" db="EMBL/GenBank/DDBJ databases">
        <authorList>
            <person name="Varghese N."/>
            <person name="Submissions S."/>
        </authorList>
    </citation>
    <scope>NUCLEOTIDE SEQUENCE [LARGE SCALE GENOMIC DNA]</scope>
    <source>
        <strain evidence="12">DSM 22212</strain>
    </source>
</reference>
<dbReference type="Gene3D" id="6.10.340.10">
    <property type="match status" value="1"/>
</dbReference>
<accession>A0A1M6XLD6</accession>
<dbReference type="InterPro" id="IPR003661">
    <property type="entry name" value="HisK_dim/P_dom"/>
</dbReference>
<evidence type="ECO:0000313" key="12">
    <source>
        <dbReference type="Proteomes" id="UP000185812"/>
    </source>
</evidence>
<dbReference type="SUPFAM" id="SSF158472">
    <property type="entry name" value="HAMP domain-like"/>
    <property type="match status" value="1"/>
</dbReference>
<dbReference type="CDD" id="cd16922">
    <property type="entry name" value="HATPase_EvgS-ArcB-TorS-like"/>
    <property type="match status" value="1"/>
</dbReference>
<keyword evidence="12" id="KW-1185">Reference proteome</keyword>
<dbReference type="InterPro" id="IPR004358">
    <property type="entry name" value="Sig_transdc_His_kin-like_C"/>
</dbReference>
<dbReference type="InterPro" id="IPR003660">
    <property type="entry name" value="HAMP_dom"/>
</dbReference>
<dbReference type="EMBL" id="FRAU01000011">
    <property type="protein sequence ID" value="SHL06605.1"/>
    <property type="molecule type" value="Genomic_DNA"/>
</dbReference>
<dbReference type="GO" id="GO:0016020">
    <property type="term" value="C:membrane"/>
    <property type="evidence" value="ECO:0007669"/>
    <property type="project" value="UniProtKB-SubCell"/>
</dbReference>
<dbReference type="STRING" id="633813.SAMN04488087_2640"/>
<dbReference type="InterPro" id="IPR036890">
    <property type="entry name" value="HATPase_C_sf"/>
</dbReference>
<dbReference type="SUPFAM" id="SSF55874">
    <property type="entry name" value="ATPase domain of HSP90 chaperone/DNA topoisomerase II/histidine kinase"/>
    <property type="match status" value="1"/>
</dbReference>
<dbReference type="CDD" id="cd00082">
    <property type="entry name" value="HisKA"/>
    <property type="match status" value="1"/>
</dbReference>
<dbReference type="Proteomes" id="UP000185812">
    <property type="component" value="Unassembled WGS sequence"/>
</dbReference>
<dbReference type="Pfam" id="PF00672">
    <property type="entry name" value="HAMP"/>
    <property type="match status" value="1"/>
</dbReference>
<gene>
    <name evidence="11" type="ORF">SAMN04488087_2640</name>
</gene>
<keyword evidence="7" id="KW-0902">Two-component regulatory system</keyword>
<dbReference type="PANTHER" id="PTHR43711:SF1">
    <property type="entry name" value="HISTIDINE KINASE 1"/>
    <property type="match status" value="1"/>
</dbReference>
<dbReference type="SUPFAM" id="SSF47384">
    <property type="entry name" value="Homodimeric domain of signal transducing histidine kinase"/>
    <property type="match status" value="1"/>
</dbReference>
<dbReference type="PANTHER" id="PTHR43711">
    <property type="entry name" value="TWO-COMPONENT HISTIDINE KINASE"/>
    <property type="match status" value="1"/>
</dbReference>
<evidence type="ECO:0000256" key="5">
    <source>
        <dbReference type="ARBA" id="ARBA00022679"/>
    </source>
</evidence>
<evidence type="ECO:0000256" key="8">
    <source>
        <dbReference type="SAM" id="Phobius"/>
    </source>
</evidence>
<dbReference type="SMART" id="SM00388">
    <property type="entry name" value="HisKA"/>
    <property type="match status" value="1"/>
</dbReference>
<dbReference type="AlphaFoldDB" id="A0A1M6XLD6"/>
<feature type="domain" description="Histidine kinase" evidence="9">
    <location>
        <begin position="277"/>
        <end position="491"/>
    </location>
</feature>
<proteinExistence type="predicted"/>